<reference evidence="9" key="1">
    <citation type="submission" date="2020-12" db="EMBL/GenBank/DDBJ databases">
        <title>Genomic characterization of non-nitrogen-fixing Frankia strains.</title>
        <authorList>
            <person name="Carlos-Shanley C."/>
            <person name="Guerra T."/>
            <person name="Hahn D."/>
        </authorList>
    </citation>
    <scope>NUCLEOTIDE SEQUENCE</scope>
    <source>
        <strain evidence="9">CN6</strain>
    </source>
</reference>
<dbReference type="NCBIfam" id="TIGR02937">
    <property type="entry name" value="sigma70-ECF"/>
    <property type="match status" value="1"/>
</dbReference>
<keyword evidence="4" id="KW-0238">DNA-binding</keyword>
<keyword evidence="5" id="KW-0804">Transcription</keyword>
<dbReference type="Pfam" id="PF04542">
    <property type="entry name" value="Sigma70_r2"/>
    <property type="match status" value="1"/>
</dbReference>
<dbReference type="SUPFAM" id="SSF88659">
    <property type="entry name" value="Sigma3 and sigma4 domains of RNA polymerase sigma factors"/>
    <property type="match status" value="1"/>
</dbReference>
<sequence length="233" mass="24726">MPNQPDESPSAGSAGMSDVSDMPGPEGSGRAVDPDAELLRRHVAGDPTAFAELFRANADRLWSVAYRLLHDTEDAADAVQEAMLSAHRRAAGFRGESTVRTWLHRITVNAALDRLRRQAARPAVVPMPTRPDGTEHEHADPRDAHAEGELRLDIAGALARLPPALRAAVVLVDVEGLPVARVAEVLGVPVGTVKSRAARGRARLAGELGHLRPGNQRAVRPVLEAGEVTGGGF</sequence>
<evidence type="ECO:0000259" key="8">
    <source>
        <dbReference type="Pfam" id="PF08281"/>
    </source>
</evidence>
<dbReference type="Pfam" id="PF08281">
    <property type="entry name" value="Sigma70_r4_2"/>
    <property type="match status" value="1"/>
</dbReference>
<dbReference type="InterPro" id="IPR013249">
    <property type="entry name" value="RNA_pol_sigma70_r4_t2"/>
</dbReference>
<evidence type="ECO:0000256" key="1">
    <source>
        <dbReference type="ARBA" id="ARBA00010641"/>
    </source>
</evidence>
<organism evidence="9 10">
    <name type="scientific">Frankia nepalensis</name>
    <dbReference type="NCBI Taxonomy" id="1836974"/>
    <lineage>
        <taxon>Bacteria</taxon>
        <taxon>Bacillati</taxon>
        <taxon>Actinomycetota</taxon>
        <taxon>Actinomycetes</taxon>
        <taxon>Frankiales</taxon>
        <taxon>Frankiaceae</taxon>
        <taxon>Frankia</taxon>
    </lineage>
</organism>
<dbReference type="GO" id="GO:0006352">
    <property type="term" value="P:DNA-templated transcription initiation"/>
    <property type="evidence" value="ECO:0007669"/>
    <property type="project" value="InterPro"/>
</dbReference>
<dbReference type="CDD" id="cd06171">
    <property type="entry name" value="Sigma70_r4"/>
    <property type="match status" value="1"/>
</dbReference>
<feature type="compositionally biased region" description="Polar residues" evidence="6">
    <location>
        <begin position="1"/>
        <end position="11"/>
    </location>
</feature>
<dbReference type="InterPro" id="IPR036388">
    <property type="entry name" value="WH-like_DNA-bd_sf"/>
</dbReference>
<dbReference type="Gene3D" id="1.10.10.10">
    <property type="entry name" value="Winged helix-like DNA-binding domain superfamily/Winged helix DNA-binding domain"/>
    <property type="match status" value="1"/>
</dbReference>
<dbReference type="EMBL" id="JAEACQ010000257">
    <property type="protein sequence ID" value="MBL7630982.1"/>
    <property type="molecule type" value="Genomic_DNA"/>
</dbReference>
<evidence type="ECO:0000256" key="3">
    <source>
        <dbReference type="ARBA" id="ARBA00023082"/>
    </source>
</evidence>
<evidence type="ECO:0000256" key="2">
    <source>
        <dbReference type="ARBA" id="ARBA00023015"/>
    </source>
</evidence>
<dbReference type="InterPro" id="IPR014284">
    <property type="entry name" value="RNA_pol_sigma-70_dom"/>
</dbReference>
<evidence type="ECO:0000256" key="5">
    <source>
        <dbReference type="ARBA" id="ARBA00023163"/>
    </source>
</evidence>
<keyword evidence="2" id="KW-0805">Transcription regulation</keyword>
<feature type="region of interest" description="Disordered" evidence="6">
    <location>
        <begin position="1"/>
        <end position="32"/>
    </location>
</feature>
<name>A0A937RIV3_9ACTN</name>
<protein>
    <submittedName>
        <fullName evidence="9">RNA polymerase sigma factor SigM</fullName>
    </submittedName>
</protein>
<dbReference type="GO" id="GO:0003677">
    <property type="term" value="F:DNA binding"/>
    <property type="evidence" value="ECO:0007669"/>
    <property type="project" value="UniProtKB-KW"/>
</dbReference>
<evidence type="ECO:0000313" key="10">
    <source>
        <dbReference type="Proteomes" id="UP000604475"/>
    </source>
</evidence>
<comment type="similarity">
    <text evidence="1">Belongs to the sigma-70 factor family. ECF subfamily.</text>
</comment>
<dbReference type="PANTHER" id="PTHR43133:SF50">
    <property type="entry name" value="ECF RNA POLYMERASE SIGMA FACTOR SIGM"/>
    <property type="match status" value="1"/>
</dbReference>
<evidence type="ECO:0000313" key="9">
    <source>
        <dbReference type="EMBL" id="MBL7630982.1"/>
    </source>
</evidence>
<dbReference type="InterPro" id="IPR013325">
    <property type="entry name" value="RNA_pol_sigma_r2"/>
</dbReference>
<dbReference type="InterPro" id="IPR007627">
    <property type="entry name" value="RNA_pol_sigma70_r2"/>
</dbReference>
<feature type="domain" description="RNA polymerase sigma-70 region 2" evidence="7">
    <location>
        <begin position="53"/>
        <end position="119"/>
    </location>
</feature>
<evidence type="ECO:0000256" key="4">
    <source>
        <dbReference type="ARBA" id="ARBA00023125"/>
    </source>
</evidence>
<dbReference type="AlphaFoldDB" id="A0A937RIV3"/>
<keyword evidence="3" id="KW-0731">Sigma factor</keyword>
<feature type="domain" description="RNA polymerase sigma factor 70 region 4 type 2" evidence="8">
    <location>
        <begin position="153"/>
        <end position="204"/>
    </location>
</feature>
<dbReference type="SUPFAM" id="SSF88946">
    <property type="entry name" value="Sigma2 domain of RNA polymerase sigma factors"/>
    <property type="match status" value="1"/>
</dbReference>
<dbReference type="GO" id="GO:0016987">
    <property type="term" value="F:sigma factor activity"/>
    <property type="evidence" value="ECO:0007669"/>
    <property type="project" value="UniProtKB-KW"/>
</dbReference>
<proteinExistence type="inferred from homology"/>
<dbReference type="PANTHER" id="PTHR43133">
    <property type="entry name" value="RNA POLYMERASE ECF-TYPE SIGMA FACTO"/>
    <property type="match status" value="1"/>
</dbReference>
<dbReference type="Proteomes" id="UP000604475">
    <property type="component" value="Unassembled WGS sequence"/>
</dbReference>
<dbReference type="InterPro" id="IPR039425">
    <property type="entry name" value="RNA_pol_sigma-70-like"/>
</dbReference>
<dbReference type="Gene3D" id="1.10.1740.10">
    <property type="match status" value="1"/>
</dbReference>
<dbReference type="InterPro" id="IPR013324">
    <property type="entry name" value="RNA_pol_sigma_r3/r4-like"/>
</dbReference>
<evidence type="ECO:0000259" key="7">
    <source>
        <dbReference type="Pfam" id="PF04542"/>
    </source>
</evidence>
<comment type="caution">
    <text evidence="9">The sequence shown here is derived from an EMBL/GenBank/DDBJ whole genome shotgun (WGS) entry which is preliminary data.</text>
</comment>
<dbReference type="NCBIfam" id="NF007225">
    <property type="entry name" value="PRK09643.1"/>
    <property type="match status" value="1"/>
</dbReference>
<accession>A0A937RIV3</accession>
<gene>
    <name evidence="9" type="primary">sigM</name>
    <name evidence="9" type="ORF">I7412_28235</name>
</gene>
<evidence type="ECO:0000256" key="6">
    <source>
        <dbReference type="SAM" id="MobiDB-lite"/>
    </source>
</evidence>
<keyword evidence="10" id="KW-1185">Reference proteome</keyword>